<reference evidence="16" key="1">
    <citation type="submission" date="2021-04" db="EMBL/GenBank/DDBJ databases">
        <authorList>
            <consortium name="Molecular Ecology Group"/>
        </authorList>
    </citation>
    <scope>NUCLEOTIDE SEQUENCE</scope>
</reference>
<dbReference type="SUPFAM" id="SSF90123">
    <property type="entry name" value="ABC transporter transmembrane region"/>
    <property type="match status" value="1"/>
</dbReference>
<dbReference type="InterPro" id="IPR011527">
    <property type="entry name" value="ABC1_TM_dom"/>
</dbReference>
<dbReference type="CDD" id="cd03249">
    <property type="entry name" value="ABC_MTABC3_MDL1_MDL2"/>
    <property type="match status" value="1"/>
</dbReference>
<keyword evidence="8" id="KW-1278">Translocase</keyword>
<dbReference type="CDD" id="cd18577">
    <property type="entry name" value="ABC_6TM_Pgp_ABCB1_D1_like"/>
    <property type="match status" value="1"/>
</dbReference>
<evidence type="ECO:0000256" key="5">
    <source>
        <dbReference type="ARBA" id="ARBA00022737"/>
    </source>
</evidence>
<feature type="transmembrane region" description="Helical" evidence="13">
    <location>
        <begin position="173"/>
        <end position="194"/>
    </location>
</feature>
<dbReference type="InterPro" id="IPR039421">
    <property type="entry name" value="Type_1_exporter"/>
</dbReference>
<accession>A0A8S3ZQF8</accession>
<dbReference type="Pfam" id="PF00664">
    <property type="entry name" value="ABC_membrane"/>
    <property type="match status" value="1"/>
</dbReference>
<keyword evidence="6" id="KW-0547">Nucleotide-binding</keyword>
<feature type="domain" description="ABC transmembrane type-1" evidence="15">
    <location>
        <begin position="88"/>
        <end position="419"/>
    </location>
</feature>
<protein>
    <submittedName>
        <fullName evidence="16">Uncharacterized protein</fullName>
    </submittedName>
</protein>
<dbReference type="InterPro" id="IPR003439">
    <property type="entry name" value="ABC_transporter-like_ATP-bd"/>
</dbReference>
<keyword evidence="11" id="KW-0325">Glycoprotein</keyword>
<dbReference type="PROSITE" id="PS50893">
    <property type="entry name" value="ABC_TRANSPORTER_2"/>
    <property type="match status" value="1"/>
</dbReference>
<dbReference type="InterPro" id="IPR036640">
    <property type="entry name" value="ABC1_TM_sf"/>
</dbReference>
<evidence type="ECO:0000256" key="7">
    <source>
        <dbReference type="ARBA" id="ARBA00022840"/>
    </source>
</evidence>
<dbReference type="PANTHER" id="PTHR24222">
    <property type="entry name" value="ABC TRANSPORTER B FAMILY"/>
    <property type="match status" value="1"/>
</dbReference>
<keyword evidence="9 13" id="KW-1133">Transmembrane helix</keyword>
<feature type="domain" description="ABC transporter" evidence="14">
    <location>
        <begin position="454"/>
        <end position="690"/>
    </location>
</feature>
<organism evidence="16 17">
    <name type="scientific">Candidula unifasciata</name>
    <dbReference type="NCBI Taxonomy" id="100452"/>
    <lineage>
        <taxon>Eukaryota</taxon>
        <taxon>Metazoa</taxon>
        <taxon>Spiralia</taxon>
        <taxon>Lophotrochozoa</taxon>
        <taxon>Mollusca</taxon>
        <taxon>Gastropoda</taxon>
        <taxon>Heterobranchia</taxon>
        <taxon>Euthyneura</taxon>
        <taxon>Panpulmonata</taxon>
        <taxon>Eupulmonata</taxon>
        <taxon>Stylommatophora</taxon>
        <taxon>Helicina</taxon>
        <taxon>Helicoidea</taxon>
        <taxon>Geomitridae</taxon>
        <taxon>Candidula</taxon>
    </lineage>
</organism>
<comment type="caution">
    <text evidence="16">The sequence shown here is derived from an EMBL/GenBank/DDBJ whole genome shotgun (WGS) entry which is preliminary data.</text>
</comment>
<keyword evidence="5" id="KW-0677">Repeat</keyword>
<evidence type="ECO:0000256" key="4">
    <source>
        <dbReference type="ARBA" id="ARBA00022692"/>
    </source>
</evidence>
<evidence type="ECO:0000259" key="15">
    <source>
        <dbReference type="PROSITE" id="PS50929"/>
    </source>
</evidence>
<comment type="similarity">
    <text evidence="2">Belongs to the ABC transporter superfamily. ABCB family. Multidrug resistance exporter (TC 3.A.1.201) subfamily.</text>
</comment>
<dbReference type="PROSITE" id="PS50929">
    <property type="entry name" value="ABC_TM1F"/>
    <property type="match status" value="1"/>
</dbReference>
<dbReference type="Proteomes" id="UP000678393">
    <property type="component" value="Unassembled WGS sequence"/>
</dbReference>
<dbReference type="GO" id="GO:0016887">
    <property type="term" value="F:ATP hydrolysis activity"/>
    <property type="evidence" value="ECO:0007669"/>
    <property type="project" value="InterPro"/>
</dbReference>
<evidence type="ECO:0000256" key="1">
    <source>
        <dbReference type="ARBA" id="ARBA00004141"/>
    </source>
</evidence>
<keyword evidence="17" id="KW-1185">Reference proteome</keyword>
<dbReference type="Pfam" id="PF00005">
    <property type="entry name" value="ABC_tran"/>
    <property type="match status" value="1"/>
</dbReference>
<dbReference type="Gene3D" id="1.20.1560.10">
    <property type="entry name" value="ABC transporter type 1, transmembrane domain"/>
    <property type="match status" value="1"/>
</dbReference>
<dbReference type="InterPro" id="IPR027417">
    <property type="entry name" value="P-loop_NTPase"/>
</dbReference>
<dbReference type="InterPro" id="IPR003593">
    <property type="entry name" value="AAA+_ATPase"/>
</dbReference>
<keyword evidence="3" id="KW-0813">Transport</keyword>
<dbReference type="FunFam" id="3.40.50.300:FF:000479">
    <property type="entry name" value="Multidrug resistance protein 1A"/>
    <property type="match status" value="1"/>
</dbReference>
<comment type="subcellular location">
    <subcellularLocation>
        <location evidence="1">Membrane</location>
        <topology evidence="1">Multi-pass membrane protein</topology>
    </subcellularLocation>
</comment>
<evidence type="ECO:0000256" key="3">
    <source>
        <dbReference type="ARBA" id="ARBA00022448"/>
    </source>
</evidence>
<dbReference type="Gene3D" id="3.40.50.300">
    <property type="entry name" value="P-loop containing nucleotide triphosphate hydrolases"/>
    <property type="match status" value="1"/>
</dbReference>
<evidence type="ECO:0000313" key="17">
    <source>
        <dbReference type="Proteomes" id="UP000678393"/>
    </source>
</evidence>
<dbReference type="FunFam" id="1.20.1560.10:FF:000018">
    <property type="entry name" value="ATP-binding cassette subfamily B member 11"/>
    <property type="match status" value="1"/>
</dbReference>
<feature type="transmembrane region" description="Helical" evidence="13">
    <location>
        <begin position="391"/>
        <end position="411"/>
    </location>
</feature>
<evidence type="ECO:0000256" key="9">
    <source>
        <dbReference type="ARBA" id="ARBA00022989"/>
    </source>
</evidence>
<dbReference type="SUPFAM" id="SSF52540">
    <property type="entry name" value="P-loop containing nucleoside triphosphate hydrolases"/>
    <property type="match status" value="1"/>
</dbReference>
<evidence type="ECO:0000256" key="11">
    <source>
        <dbReference type="ARBA" id="ARBA00023180"/>
    </source>
</evidence>
<evidence type="ECO:0000256" key="12">
    <source>
        <dbReference type="SAM" id="MobiDB-lite"/>
    </source>
</evidence>
<evidence type="ECO:0000313" key="16">
    <source>
        <dbReference type="EMBL" id="CAG5131707.1"/>
    </source>
</evidence>
<dbReference type="GO" id="GO:0005886">
    <property type="term" value="C:plasma membrane"/>
    <property type="evidence" value="ECO:0007669"/>
    <property type="project" value="TreeGrafter"/>
</dbReference>
<feature type="non-terminal residue" evidence="16">
    <location>
        <position position="703"/>
    </location>
</feature>
<keyword evidence="7" id="KW-0067">ATP-binding</keyword>
<dbReference type="EMBL" id="CAJHNH020004813">
    <property type="protein sequence ID" value="CAG5131707.1"/>
    <property type="molecule type" value="Genomic_DNA"/>
</dbReference>
<gene>
    <name evidence="16" type="ORF">CUNI_LOCUS17265</name>
</gene>
<evidence type="ECO:0000256" key="2">
    <source>
        <dbReference type="ARBA" id="ARBA00007577"/>
    </source>
</evidence>
<dbReference type="PROSITE" id="PS00211">
    <property type="entry name" value="ABC_TRANSPORTER_1"/>
    <property type="match status" value="1"/>
</dbReference>
<dbReference type="InterPro" id="IPR017871">
    <property type="entry name" value="ABC_transporter-like_CS"/>
</dbReference>
<dbReference type="AlphaFoldDB" id="A0A8S3ZQF8"/>
<evidence type="ECO:0000256" key="8">
    <source>
        <dbReference type="ARBA" id="ARBA00022967"/>
    </source>
</evidence>
<proteinExistence type="inferred from homology"/>
<dbReference type="PANTHER" id="PTHR24222:SF76">
    <property type="entry name" value="MYCOBACTIN IMPORT ATP-BINDING_PERMEASE PROTEIN IRTB"/>
    <property type="match status" value="1"/>
</dbReference>
<feature type="transmembrane region" description="Helical" evidence="13">
    <location>
        <begin position="245"/>
        <end position="264"/>
    </location>
</feature>
<sequence length="703" mass="76360">MSESYSLDKVVYSKEGAEVALGVRTLSMKSSNWQKSKKGNEKDAGKYDTQEVVDGGSKDEKKEDEARRVATFSELFSFSTCLDKLLILIGILTACVHGASWPMLFVLFGDMTNTFVSYGQNLQTNASDSLNSSYGNDNTTNSSHGNLSSADNITVVLDFGAFEDSMTQFALKYIYIGLGVCVATYVHIAFLQIACERQTHKLRKAFFKALLRENIGWYDKQQSGELTTRLADDLERVKEGIGDKVGLAIQFLAQFVAGFIIGFIKGWKLTLVIMSLSPILAICSGLLGKVMSSYSAREQKQYASAGGLAEEVLSCIRTVITFNGQSQEITKYGQALEGSKKLGVKKALFTGLSVGFTMLIMFCAYGLAFWYGSTQVNEYNNSNGSQGLSPGGVFSIFFCVMIGSFALGGASPHITSILTAKGAGGTVFSIIKDEPPIDSSDPTGLKPAQVQGYIQFKDIEFAYPTRKDVKVLKGFNLDIQPGQTVALVGSSGCGKSTIINLIQRFYDPDHGKILLDGVDLKELNIHWLRGNIGIVSQEPILFGISIAKNIALGRPGISMQEIQAAAKMANAHSFISALPQGYDTLVGERGAQLSGGQKQRVAIARALVRDPKILLLDEATSALDSKSEGVVQEALDKAREGRTTIVVAHRLSTIQNADVIYVLDSGEVVETGRHQTLMEKKGIYYNLVTLQTIVEQEHQDDSE</sequence>
<dbReference type="OrthoDB" id="6500128at2759"/>
<feature type="transmembrane region" description="Helical" evidence="13">
    <location>
        <begin position="85"/>
        <end position="108"/>
    </location>
</feature>
<evidence type="ECO:0000256" key="6">
    <source>
        <dbReference type="ARBA" id="ARBA00022741"/>
    </source>
</evidence>
<feature type="transmembrane region" description="Helical" evidence="13">
    <location>
        <begin position="347"/>
        <end position="371"/>
    </location>
</feature>
<feature type="compositionally biased region" description="Basic and acidic residues" evidence="12">
    <location>
        <begin position="38"/>
        <end position="49"/>
    </location>
</feature>
<evidence type="ECO:0000256" key="10">
    <source>
        <dbReference type="ARBA" id="ARBA00023136"/>
    </source>
</evidence>
<feature type="transmembrane region" description="Helical" evidence="13">
    <location>
        <begin position="270"/>
        <end position="291"/>
    </location>
</feature>
<dbReference type="GO" id="GO:0005524">
    <property type="term" value="F:ATP binding"/>
    <property type="evidence" value="ECO:0007669"/>
    <property type="project" value="UniProtKB-KW"/>
</dbReference>
<evidence type="ECO:0000259" key="14">
    <source>
        <dbReference type="PROSITE" id="PS50893"/>
    </source>
</evidence>
<keyword evidence="4 13" id="KW-0812">Transmembrane</keyword>
<dbReference type="SMART" id="SM00382">
    <property type="entry name" value="AAA"/>
    <property type="match status" value="1"/>
</dbReference>
<dbReference type="GO" id="GO:0140359">
    <property type="term" value="F:ABC-type transporter activity"/>
    <property type="evidence" value="ECO:0007669"/>
    <property type="project" value="InterPro"/>
</dbReference>
<keyword evidence="10 13" id="KW-0472">Membrane</keyword>
<feature type="region of interest" description="Disordered" evidence="12">
    <location>
        <begin position="30"/>
        <end position="64"/>
    </location>
</feature>
<name>A0A8S3ZQF8_9EUPU</name>
<evidence type="ECO:0000256" key="13">
    <source>
        <dbReference type="SAM" id="Phobius"/>
    </source>
</evidence>